<evidence type="ECO:0000259" key="3">
    <source>
        <dbReference type="Pfam" id="PF00578"/>
    </source>
</evidence>
<sequence length="200" mass="21623">MRIAAFALVILMTMPAGAGAQVGPKTQRRPPSDQPVEGRPSDVRGSPPISGQVYLGERAPDFELDGPDGHSVKLSRLRGDWVVLAFADRAKGLTALRDLETKLRLEGARYVGVYHEKAHTLKSVAERDTIPFQMLADATGQVSAAYGLYDFTRSETRPGFVVLDRQGYVRFAVLGQVLPADDILHLVEFVVAVPGGAAEP</sequence>
<dbReference type="Proteomes" id="UP000320184">
    <property type="component" value="Unassembled WGS sequence"/>
</dbReference>
<dbReference type="SUPFAM" id="SSF52833">
    <property type="entry name" value="Thioredoxin-like"/>
    <property type="match status" value="1"/>
</dbReference>
<organism evidence="4 5">
    <name type="scientific">Eiseniibacteriota bacterium</name>
    <dbReference type="NCBI Taxonomy" id="2212470"/>
    <lineage>
        <taxon>Bacteria</taxon>
        <taxon>Candidatus Eiseniibacteriota</taxon>
    </lineage>
</organism>
<feature type="region of interest" description="Disordered" evidence="1">
    <location>
        <begin position="19"/>
        <end position="49"/>
    </location>
</feature>
<dbReference type="Pfam" id="PF00578">
    <property type="entry name" value="AhpC-TSA"/>
    <property type="match status" value="1"/>
</dbReference>
<dbReference type="Gene3D" id="3.40.30.10">
    <property type="entry name" value="Glutaredoxin"/>
    <property type="match status" value="1"/>
</dbReference>
<dbReference type="GO" id="GO:0016491">
    <property type="term" value="F:oxidoreductase activity"/>
    <property type="evidence" value="ECO:0007669"/>
    <property type="project" value="InterPro"/>
</dbReference>
<keyword evidence="2" id="KW-0732">Signal</keyword>
<dbReference type="GO" id="GO:0016209">
    <property type="term" value="F:antioxidant activity"/>
    <property type="evidence" value="ECO:0007669"/>
    <property type="project" value="InterPro"/>
</dbReference>
<feature type="chain" id="PRO_5022133468" evidence="2">
    <location>
        <begin position="19"/>
        <end position="200"/>
    </location>
</feature>
<dbReference type="InterPro" id="IPR000866">
    <property type="entry name" value="AhpC/TSA"/>
</dbReference>
<dbReference type="AlphaFoldDB" id="A0A538SDN1"/>
<dbReference type="InterPro" id="IPR036249">
    <property type="entry name" value="Thioredoxin-like_sf"/>
</dbReference>
<evidence type="ECO:0000256" key="1">
    <source>
        <dbReference type="SAM" id="MobiDB-lite"/>
    </source>
</evidence>
<reference evidence="4 5" key="1">
    <citation type="journal article" date="2019" name="Nat. Microbiol.">
        <title>Mediterranean grassland soil C-N compound turnover is dependent on rainfall and depth, and is mediated by genomically divergent microorganisms.</title>
        <authorList>
            <person name="Diamond S."/>
            <person name="Andeer P.F."/>
            <person name="Li Z."/>
            <person name="Crits-Christoph A."/>
            <person name="Burstein D."/>
            <person name="Anantharaman K."/>
            <person name="Lane K.R."/>
            <person name="Thomas B.C."/>
            <person name="Pan C."/>
            <person name="Northen T.R."/>
            <person name="Banfield J.F."/>
        </authorList>
    </citation>
    <scope>NUCLEOTIDE SEQUENCE [LARGE SCALE GENOMIC DNA]</scope>
    <source>
        <strain evidence="4">WS_3</strain>
    </source>
</reference>
<evidence type="ECO:0000313" key="4">
    <source>
        <dbReference type="EMBL" id="TMQ49466.1"/>
    </source>
</evidence>
<dbReference type="PANTHER" id="PTHR42852">
    <property type="entry name" value="THIOL:DISULFIDE INTERCHANGE PROTEIN DSBE"/>
    <property type="match status" value="1"/>
</dbReference>
<dbReference type="EMBL" id="VBOT01000122">
    <property type="protein sequence ID" value="TMQ49466.1"/>
    <property type="molecule type" value="Genomic_DNA"/>
</dbReference>
<comment type="caution">
    <text evidence="4">The sequence shown here is derived from an EMBL/GenBank/DDBJ whole genome shotgun (WGS) entry which is preliminary data.</text>
</comment>
<protein>
    <submittedName>
        <fullName evidence="4">Redoxin domain-containing protein</fullName>
    </submittedName>
</protein>
<feature type="domain" description="Alkyl hydroperoxide reductase subunit C/ Thiol specific antioxidant" evidence="3">
    <location>
        <begin position="56"/>
        <end position="171"/>
    </location>
</feature>
<evidence type="ECO:0000313" key="5">
    <source>
        <dbReference type="Proteomes" id="UP000320184"/>
    </source>
</evidence>
<feature type="signal peptide" evidence="2">
    <location>
        <begin position="1"/>
        <end position="18"/>
    </location>
</feature>
<accession>A0A538SDN1</accession>
<evidence type="ECO:0000256" key="2">
    <source>
        <dbReference type="SAM" id="SignalP"/>
    </source>
</evidence>
<dbReference type="PANTHER" id="PTHR42852:SF13">
    <property type="entry name" value="PROTEIN DIPZ"/>
    <property type="match status" value="1"/>
</dbReference>
<proteinExistence type="predicted"/>
<gene>
    <name evidence="4" type="ORF">E6K73_09810</name>
</gene>
<name>A0A538SDN1_UNCEI</name>
<dbReference type="InterPro" id="IPR050553">
    <property type="entry name" value="Thioredoxin_ResA/DsbE_sf"/>
</dbReference>